<dbReference type="PIRSF" id="PIRSF000774">
    <property type="entry name" value="RpoN"/>
    <property type="match status" value="1"/>
</dbReference>
<dbReference type="GO" id="GO:0000428">
    <property type="term" value="C:DNA-directed RNA polymerase complex"/>
    <property type="evidence" value="ECO:0007669"/>
    <property type="project" value="UniProtKB-KW"/>
</dbReference>
<dbReference type="PROSITE" id="PS00718">
    <property type="entry name" value="SIGMA54_2"/>
    <property type="match status" value="1"/>
</dbReference>
<evidence type="ECO:0000259" key="9">
    <source>
        <dbReference type="Pfam" id="PF04552"/>
    </source>
</evidence>
<dbReference type="GO" id="GO:0001216">
    <property type="term" value="F:DNA-binding transcription activator activity"/>
    <property type="evidence" value="ECO:0007669"/>
    <property type="project" value="InterPro"/>
</dbReference>
<evidence type="ECO:0000256" key="6">
    <source>
        <dbReference type="ARBA" id="ARBA00023082"/>
    </source>
</evidence>
<dbReference type="PRINTS" id="PR00045">
    <property type="entry name" value="SIGMA54FCT"/>
</dbReference>
<keyword evidence="5" id="KW-0805">Transcription regulation</keyword>
<dbReference type="NCBIfam" id="TIGR02395">
    <property type="entry name" value="rpoN_sigma"/>
    <property type="match status" value="1"/>
</dbReference>
<keyword evidence="3" id="KW-0808">Transferase</keyword>
<dbReference type="EMBL" id="VTPS01000016">
    <property type="protein sequence ID" value="TZE81235.1"/>
    <property type="molecule type" value="Genomic_DNA"/>
</dbReference>
<keyword evidence="2" id="KW-0240">DNA-directed RNA polymerase</keyword>
<keyword evidence="12" id="KW-1185">Reference proteome</keyword>
<evidence type="ECO:0000256" key="3">
    <source>
        <dbReference type="ARBA" id="ARBA00022679"/>
    </source>
</evidence>
<dbReference type="Proteomes" id="UP000322976">
    <property type="component" value="Unassembled WGS sequence"/>
</dbReference>
<dbReference type="Gene3D" id="1.10.10.60">
    <property type="entry name" value="Homeodomain-like"/>
    <property type="match status" value="1"/>
</dbReference>
<evidence type="ECO:0000256" key="8">
    <source>
        <dbReference type="ARBA" id="ARBA00023163"/>
    </source>
</evidence>
<dbReference type="Pfam" id="PF04963">
    <property type="entry name" value="Sigma54_CBD"/>
    <property type="match status" value="1"/>
</dbReference>
<dbReference type="PANTHER" id="PTHR32248:SF4">
    <property type="entry name" value="RNA POLYMERASE SIGMA-54 FACTOR"/>
    <property type="match status" value="1"/>
</dbReference>
<keyword evidence="8" id="KW-0804">Transcription</keyword>
<keyword evidence="6" id="KW-0731">Sigma factor</keyword>
<keyword evidence="4" id="KW-0548">Nucleotidyltransferase</keyword>
<evidence type="ECO:0000259" key="10">
    <source>
        <dbReference type="Pfam" id="PF04963"/>
    </source>
</evidence>
<dbReference type="InterPro" id="IPR000394">
    <property type="entry name" value="RNA_pol_sigma_54"/>
</dbReference>
<evidence type="ECO:0000256" key="7">
    <source>
        <dbReference type="ARBA" id="ARBA00023125"/>
    </source>
</evidence>
<protein>
    <submittedName>
        <fullName evidence="11">RNA polymerase factor sigma-54</fullName>
    </submittedName>
</protein>
<dbReference type="InterPro" id="IPR007046">
    <property type="entry name" value="RNA_pol_sigma_54_core-bd"/>
</dbReference>
<reference evidence="11 12" key="1">
    <citation type="submission" date="2019-08" db="EMBL/GenBank/DDBJ databases">
        <title>Calorimonas adulescens gen. nov., sp. nov., an anaerobic thermophilic bacterium from Sakhalin hot spring.</title>
        <authorList>
            <person name="Khomyakova M.A."/>
            <person name="Merkel A.Y."/>
            <person name="Novikov A."/>
            <person name="Bonch-Osmolovskaya E.A."/>
            <person name="Slobodkin A.I."/>
        </authorList>
    </citation>
    <scope>NUCLEOTIDE SEQUENCE [LARGE SCALE GENOMIC DNA]</scope>
    <source>
        <strain evidence="11 12">A05MB</strain>
    </source>
</reference>
<dbReference type="Pfam" id="PF04552">
    <property type="entry name" value="Sigma54_DBD"/>
    <property type="match status" value="1"/>
</dbReference>
<dbReference type="InterPro" id="IPR038709">
    <property type="entry name" value="RpoN_core-bd_sf"/>
</dbReference>
<comment type="similarity">
    <text evidence="1">Belongs to the sigma-54 factor family.</text>
</comment>
<comment type="caution">
    <text evidence="11">The sequence shown here is derived from an EMBL/GenBank/DDBJ whole genome shotgun (WGS) entry which is preliminary data.</text>
</comment>
<dbReference type="GO" id="GO:0003677">
    <property type="term" value="F:DNA binding"/>
    <property type="evidence" value="ECO:0007669"/>
    <property type="project" value="UniProtKB-KW"/>
</dbReference>
<evidence type="ECO:0000313" key="11">
    <source>
        <dbReference type="EMBL" id="TZE81235.1"/>
    </source>
</evidence>
<name>A0A5D8Q8Y5_9THEO</name>
<dbReference type="InterPro" id="IPR007634">
    <property type="entry name" value="RNA_pol_sigma_54_DNA-bd"/>
</dbReference>
<evidence type="ECO:0000256" key="2">
    <source>
        <dbReference type="ARBA" id="ARBA00022478"/>
    </source>
</evidence>
<gene>
    <name evidence="11" type="primary">rpoN</name>
    <name evidence="11" type="ORF">FWJ32_10205</name>
</gene>
<organism evidence="11 12">
    <name type="scientific">Calorimonas adulescens</name>
    <dbReference type="NCBI Taxonomy" id="2606906"/>
    <lineage>
        <taxon>Bacteria</taxon>
        <taxon>Bacillati</taxon>
        <taxon>Bacillota</taxon>
        <taxon>Clostridia</taxon>
        <taxon>Thermoanaerobacterales</taxon>
        <taxon>Thermoanaerobacteraceae</taxon>
        <taxon>Calorimonas</taxon>
    </lineage>
</organism>
<dbReference type="GO" id="GO:0016779">
    <property type="term" value="F:nucleotidyltransferase activity"/>
    <property type="evidence" value="ECO:0007669"/>
    <property type="project" value="UniProtKB-KW"/>
</dbReference>
<dbReference type="GO" id="GO:0006352">
    <property type="term" value="P:DNA-templated transcription initiation"/>
    <property type="evidence" value="ECO:0007669"/>
    <property type="project" value="InterPro"/>
</dbReference>
<keyword evidence="7" id="KW-0238">DNA-binding</keyword>
<feature type="domain" description="RNA polymerase sigma factor 54 core-binding" evidence="10">
    <location>
        <begin position="85"/>
        <end position="274"/>
    </location>
</feature>
<evidence type="ECO:0000313" key="12">
    <source>
        <dbReference type="Proteomes" id="UP000322976"/>
    </source>
</evidence>
<evidence type="ECO:0000256" key="4">
    <source>
        <dbReference type="ARBA" id="ARBA00022695"/>
    </source>
</evidence>
<feature type="domain" description="RNA polymerase sigma factor 54 DNA-binding" evidence="9">
    <location>
        <begin position="289"/>
        <end position="446"/>
    </location>
</feature>
<dbReference type="PROSITE" id="PS50044">
    <property type="entry name" value="SIGMA54_3"/>
    <property type="match status" value="1"/>
</dbReference>
<dbReference type="RefSeq" id="WP_149545850.1">
    <property type="nucleotide sequence ID" value="NZ_VTPS01000016.1"/>
</dbReference>
<evidence type="ECO:0000256" key="1">
    <source>
        <dbReference type="ARBA" id="ARBA00008798"/>
    </source>
</evidence>
<dbReference type="Gene3D" id="1.10.10.1330">
    <property type="entry name" value="RNA polymerase sigma-54 factor, core-binding domain"/>
    <property type="match status" value="1"/>
</dbReference>
<dbReference type="PANTHER" id="PTHR32248">
    <property type="entry name" value="RNA POLYMERASE SIGMA-54 FACTOR"/>
    <property type="match status" value="1"/>
</dbReference>
<sequence length="448" mass="51535">MAVDMNLILNQTQKLIMTPELKQALNILQLNVLELSQYIEEQLEINPILEASEDDSMDIIEWSDYISQNNPGESRYDDDEEDISFESYVPSVPSLREHLMFQLHLTPVTMRTKRVCQYIIDSLDENGYLSSVSLSDIAMYLHENMFIVEKALGIVQEFDPPGVGARDLKECLLLQLKAKGVLNDDIVYLIEHHLKDVAENKLTAIARKMNIDVSQVQHMIDILKTLNPRPGCNFTGYNDMRYIVPDAIIKEVRGNFEIIINDSVIPRLRINKFYRELLLNNSRNSEEFKYLNEKLQSAFWLIKNIEQRKTTLYNVIKAIVEYQRDFFSSGVSGLRPLTLKQIARTCGIHESTVSRATNGKYVDTPKGVFELKFFFKNGVSHEDGEVSSEVIKNLISEIIATESPRSPLSDLTITELLRERGIDISRRTVAKYRDEMGIPSSNRRKRFD</sequence>
<proteinExistence type="inferred from homology"/>
<dbReference type="Pfam" id="PF00309">
    <property type="entry name" value="Sigma54_AID"/>
    <property type="match status" value="1"/>
</dbReference>
<dbReference type="GO" id="GO:0016987">
    <property type="term" value="F:sigma factor activity"/>
    <property type="evidence" value="ECO:0007669"/>
    <property type="project" value="UniProtKB-KW"/>
</dbReference>
<dbReference type="AlphaFoldDB" id="A0A5D8Q8Y5"/>
<evidence type="ECO:0000256" key="5">
    <source>
        <dbReference type="ARBA" id="ARBA00023015"/>
    </source>
</evidence>
<accession>A0A5D8Q8Y5</accession>